<dbReference type="InterPro" id="IPR013783">
    <property type="entry name" value="Ig-like_fold"/>
</dbReference>
<feature type="chain" id="PRO_5038401210" description="Htaa domain-containing protein" evidence="2">
    <location>
        <begin position="31"/>
        <end position="1102"/>
    </location>
</feature>
<accession>A0A840I8T4</accession>
<dbReference type="SUPFAM" id="SSF48726">
    <property type="entry name" value="Immunoglobulin"/>
    <property type="match status" value="1"/>
</dbReference>
<dbReference type="SUPFAM" id="SSF63829">
    <property type="entry name" value="Calcium-dependent phosphotriesterase"/>
    <property type="match status" value="1"/>
</dbReference>
<feature type="signal peptide" evidence="2">
    <location>
        <begin position="1"/>
        <end position="30"/>
    </location>
</feature>
<protein>
    <recommendedName>
        <fullName evidence="3">Htaa domain-containing protein</fullName>
    </recommendedName>
</protein>
<sequence>MSYRRSLARRSTWHAPIALLLALAVALAWAAAAPSRSAAAEPVQITEGDGLLWGLKLSWRNYAGIGTWSDGVEHLGGVDGYRWPFRSGTYDPDTHRAELRFGGSVRWTAHDGALDLTLSDPRLFVDGDDGRIVAKTVSKSESTGELVDYGEIAIVNVAVDGDALTVADGKTTWSGLTTTLTGDGSRAFSRNYPTGTRMDPVSTTYTGPGGLPRATGDDFAVEDAIAWSAAARVTADPARNAYAFHYDPGDELVHTPVGGSAGLVALDPDTLEPVGTPLGANPSSMFENHPASTSAPWTGTVFDADGSTIYAFTWDSSTQSYSQERLPGDLWADAIHFDTARSRLIAVRSGELVSWRKVGGTWTQTTYTVTGAPLNTDARSMVAADAFGELVVTSASNRPVLVRLSGSTATVSVLPGDYSDPGAQQELFNQPSAVTAAPGGGFDLSNFRGQVFQVRRDRWGNLQPPGPPLEHGFGQTLTAAADTTSLGTSIVADFSLSTLGFVEDGRIAGTLRLDEQLGAGVISPIGIAAGPDGSLYVNASGTQTKYERAGYAPRVTTQPQDAVVSLAAGVEAGQATFTAAGGARAWRGADATPAIRWQTRAGDSGRFADIPGATGQSVTLDAVADDNGRQVRAVFTNANGEVGTRAATLTVNTAAAIAVQPSDVAVTAGQTAEIKVMPVGNPAPQIQWQMKTGAFWADVDAESGDFEVDGGFLRIPNATAAMSGTQFRARLRNRITPGSEAWSTVHTRAVTLTVTAPVTTPQTFGGGHLDWGFANRWRCYVVGGVSRGAIVPSDGASQLPGTRANGPLCDGRDAGSEIVRFGIRGGGYDPATGALELRLRGTVRFWGHDYHVPGSTTPQLDTTFSNLRLVAAGGRGTLYADVAGATMDAPIPVARTQVPLVTVSLPGDPIARAGGLDWSGLETTLTAEGSAVFGNYPAGEPFDPISLSADYGTPEPDPQPQPGPQPQPEPQPQPRAPAARATIVAGRARAALKRGQRVALAARVRCPARGGACAVKAPKRVALRIAGRRHVAAVLAPRSLRAGRSARVRVRLTRKAAARLTGRRAIVRLRVTATAAGARATTKVVKVTLRGAPSASRAAKRR</sequence>
<dbReference type="InterPro" id="IPR007331">
    <property type="entry name" value="Htaa"/>
</dbReference>
<feature type="compositionally biased region" description="Pro residues" evidence="1">
    <location>
        <begin position="955"/>
        <end position="975"/>
    </location>
</feature>
<proteinExistence type="predicted"/>
<dbReference type="EMBL" id="JACHNU010000001">
    <property type="protein sequence ID" value="MBB4660681.1"/>
    <property type="molecule type" value="Genomic_DNA"/>
</dbReference>
<comment type="caution">
    <text evidence="4">The sequence shown here is derived from an EMBL/GenBank/DDBJ whole genome shotgun (WGS) entry which is preliminary data.</text>
</comment>
<gene>
    <name evidence="4" type="ORF">BDZ31_000254</name>
</gene>
<feature type="domain" description="Htaa" evidence="3">
    <location>
        <begin position="51"/>
        <end position="203"/>
    </location>
</feature>
<dbReference type="Pfam" id="PF04213">
    <property type="entry name" value="HtaA"/>
    <property type="match status" value="2"/>
</dbReference>
<feature type="region of interest" description="Disordered" evidence="1">
    <location>
        <begin position="944"/>
        <end position="979"/>
    </location>
</feature>
<dbReference type="GO" id="GO:0005975">
    <property type="term" value="P:carbohydrate metabolic process"/>
    <property type="evidence" value="ECO:0007669"/>
    <property type="project" value="UniProtKB-ARBA"/>
</dbReference>
<evidence type="ECO:0000313" key="4">
    <source>
        <dbReference type="EMBL" id="MBB4660681.1"/>
    </source>
</evidence>
<dbReference type="InterPro" id="IPR036179">
    <property type="entry name" value="Ig-like_dom_sf"/>
</dbReference>
<evidence type="ECO:0000313" key="5">
    <source>
        <dbReference type="Proteomes" id="UP000585272"/>
    </source>
</evidence>
<evidence type="ECO:0000259" key="3">
    <source>
        <dbReference type="Pfam" id="PF04213"/>
    </source>
</evidence>
<evidence type="ECO:0000256" key="2">
    <source>
        <dbReference type="SAM" id="SignalP"/>
    </source>
</evidence>
<keyword evidence="5" id="KW-1185">Reference proteome</keyword>
<dbReference type="RefSeq" id="WP_183338211.1">
    <property type="nucleotide sequence ID" value="NZ_JACHNU010000001.1"/>
</dbReference>
<dbReference type="Proteomes" id="UP000585272">
    <property type="component" value="Unassembled WGS sequence"/>
</dbReference>
<keyword evidence="2" id="KW-0732">Signal</keyword>
<name>A0A840I8T4_9ACTN</name>
<organism evidence="4 5">
    <name type="scientific">Conexibacter arvalis</name>
    <dbReference type="NCBI Taxonomy" id="912552"/>
    <lineage>
        <taxon>Bacteria</taxon>
        <taxon>Bacillati</taxon>
        <taxon>Actinomycetota</taxon>
        <taxon>Thermoleophilia</taxon>
        <taxon>Solirubrobacterales</taxon>
        <taxon>Conexibacteraceae</taxon>
        <taxon>Conexibacter</taxon>
    </lineage>
</organism>
<reference evidence="4 5" key="1">
    <citation type="submission" date="2020-08" db="EMBL/GenBank/DDBJ databases">
        <title>Genomic Encyclopedia of Archaeal and Bacterial Type Strains, Phase II (KMG-II): from individual species to whole genera.</title>
        <authorList>
            <person name="Goeker M."/>
        </authorList>
    </citation>
    <scope>NUCLEOTIDE SEQUENCE [LARGE SCALE GENOMIC DNA]</scope>
    <source>
        <strain evidence="4 5">DSM 23288</strain>
    </source>
</reference>
<feature type="domain" description="Htaa" evidence="3">
    <location>
        <begin position="767"/>
        <end position="948"/>
    </location>
</feature>
<dbReference type="AlphaFoldDB" id="A0A840I8T4"/>
<evidence type="ECO:0000256" key="1">
    <source>
        <dbReference type="SAM" id="MobiDB-lite"/>
    </source>
</evidence>
<dbReference type="Gene3D" id="2.60.40.10">
    <property type="entry name" value="Immunoglobulins"/>
    <property type="match status" value="1"/>
</dbReference>